<protein>
    <submittedName>
        <fullName evidence="2">NAC transcription factor 044</fullName>
    </submittedName>
</protein>
<dbReference type="AlphaFoldDB" id="A0A2P2P4B3"/>
<accession>A0A2P2P4B3</accession>
<sequence>MDWSPGKNGNVSIIVSFSLPQGDARPGSLLPISSFFSGKTGSVMSGSWLFLMFFWVLLFAASFKTGTYICAK</sequence>
<reference evidence="2" key="1">
    <citation type="submission" date="2018-02" db="EMBL/GenBank/DDBJ databases">
        <title>Rhizophora mucronata_Transcriptome.</title>
        <authorList>
            <person name="Meera S.P."/>
            <person name="Sreeshan A."/>
            <person name="Augustine A."/>
        </authorList>
    </citation>
    <scope>NUCLEOTIDE SEQUENCE</scope>
    <source>
        <tissue evidence="2">Leaf</tissue>
    </source>
</reference>
<keyword evidence="1" id="KW-0812">Transmembrane</keyword>
<keyword evidence="1" id="KW-1133">Transmembrane helix</keyword>
<feature type="transmembrane region" description="Helical" evidence="1">
    <location>
        <begin position="48"/>
        <end position="71"/>
    </location>
</feature>
<evidence type="ECO:0000313" key="2">
    <source>
        <dbReference type="EMBL" id="MBX49519.1"/>
    </source>
</evidence>
<evidence type="ECO:0000256" key="1">
    <source>
        <dbReference type="SAM" id="Phobius"/>
    </source>
</evidence>
<keyword evidence="1" id="KW-0472">Membrane</keyword>
<dbReference type="EMBL" id="GGEC01069035">
    <property type="protein sequence ID" value="MBX49519.1"/>
    <property type="molecule type" value="Transcribed_RNA"/>
</dbReference>
<organism evidence="2">
    <name type="scientific">Rhizophora mucronata</name>
    <name type="common">Asiatic mangrove</name>
    <dbReference type="NCBI Taxonomy" id="61149"/>
    <lineage>
        <taxon>Eukaryota</taxon>
        <taxon>Viridiplantae</taxon>
        <taxon>Streptophyta</taxon>
        <taxon>Embryophyta</taxon>
        <taxon>Tracheophyta</taxon>
        <taxon>Spermatophyta</taxon>
        <taxon>Magnoliopsida</taxon>
        <taxon>eudicotyledons</taxon>
        <taxon>Gunneridae</taxon>
        <taxon>Pentapetalae</taxon>
        <taxon>rosids</taxon>
        <taxon>fabids</taxon>
        <taxon>Malpighiales</taxon>
        <taxon>Rhizophoraceae</taxon>
        <taxon>Rhizophora</taxon>
    </lineage>
</organism>
<proteinExistence type="predicted"/>
<name>A0A2P2P4B3_RHIMU</name>